<dbReference type="PANTHER" id="PTHR11440">
    <property type="entry name" value="LECITHIN-CHOLESTEROL ACYLTRANSFERASE-RELATED"/>
    <property type="match status" value="1"/>
</dbReference>
<evidence type="ECO:0000313" key="1">
    <source>
        <dbReference type="EMBL" id="MBB6430203.1"/>
    </source>
</evidence>
<sequence>MPTAARLAVCAVLLIATAILVGCTKPIPMPDLGERYDRTAQYHGPDRNPVIVIPGILGSKLTHPPTGTRVWGAFERSAADPGTPEGARLIALPMEMGKPLNELTDDVEPDGSLDTVRLSLFGLPIELQAYAQILGTLGVGGYIDDQLGENGAIDYGTDHYSCFQFDYDWRRDNVENAHKLLEFIQTNRKVVQRNLAEDYGGNPEDYDVKFDIVAHSMGGLLTRYMLRYGDADLPEDGSTLEVTWAGAEHVDRVVLVGTPNAGSISALVQLVDGTKFSPLHSGYSAAVLGTMPSIYQLLPRDRHMRILGPLHGRTEIDEQTGDYSRSHARRIIRPLHFADWQEYNWGLASPKQDAELAKLLPDVEDAAERRAIALDHLEKSLLRAEQFHAALDSPQNLPSNISLTLYAGDGVPTHDIANLDWDGRITNLTQSSGDGTVTRESAVMDERLGTDWQPHLVTPIDWTDVNFLFTDHLGLTADPVFADNVLYLLLESPKTKQSR</sequence>
<accession>A0A7X0LLQ1</accession>
<dbReference type="AlphaFoldDB" id="A0A7X0LLQ1"/>
<dbReference type="GO" id="GO:0008374">
    <property type="term" value="F:O-acyltransferase activity"/>
    <property type="evidence" value="ECO:0007669"/>
    <property type="project" value="InterPro"/>
</dbReference>
<dbReference type="InterPro" id="IPR003386">
    <property type="entry name" value="LACT/PDAT_acylTrfase"/>
</dbReference>
<keyword evidence="2" id="KW-1185">Reference proteome</keyword>
<dbReference type="GO" id="GO:0006629">
    <property type="term" value="P:lipid metabolic process"/>
    <property type="evidence" value="ECO:0007669"/>
    <property type="project" value="InterPro"/>
</dbReference>
<dbReference type="InterPro" id="IPR029058">
    <property type="entry name" value="AB_hydrolase_fold"/>
</dbReference>
<organism evidence="1 2">
    <name type="scientific">Algisphaera agarilytica</name>
    <dbReference type="NCBI Taxonomy" id="1385975"/>
    <lineage>
        <taxon>Bacteria</taxon>
        <taxon>Pseudomonadati</taxon>
        <taxon>Planctomycetota</taxon>
        <taxon>Phycisphaerae</taxon>
        <taxon>Phycisphaerales</taxon>
        <taxon>Phycisphaeraceae</taxon>
        <taxon>Algisphaera</taxon>
    </lineage>
</organism>
<dbReference type="Proteomes" id="UP000541810">
    <property type="component" value="Unassembled WGS sequence"/>
</dbReference>
<dbReference type="PROSITE" id="PS51257">
    <property type="entry name" value="PROKAR_LIPOPROTEIN"/>
    <property type="match status" value="1"/>
</dbReference>
<gene>
    <name evidence="1" type="ORF">HNQ40_002009</name>
</gene>
<dbReference type="Gene3D" id="3.40.50.1820">
    <property type="entry name" value="alpha/beta hydrolase"/>
    <property type="match status" value="1"/>
</dbReference>
<dbReference type="Pfam" id="PF02450">
    <property type="entry name" value="LCAT"/>
    <property type="match status" value="1"/>
</dbReference>
<evidence type="ECO:0000313" key="2">
    <source>
        <dbReference type="Proteomes" id="UP000541810"/>
    </source>
</evidence>
<proteinExistence type="predicted"/>
<dbReference type="EMBL" id="JACHGY010000001">
    <property type="protein sequence ID" value="MBB6430203.1"/>
    <property type="molecule type" value="Genomic_DNA"/>
</dbReference>
<dbReference type="SUPFAM" id="SSF53474">
    <property type="entry name" value="alpha/beta-Hydrolases"/>
    <property type="match status" value="1"/>
</dbReference>
<reference evidence="1 2" key="1">
    <citation type="submission" date="2020-08" db="EMBL/GenBank/DDBJ databases">
        <title>Genomic Encyclopedia of Type Strains, Phase IV (KMG-IV): sequencing the most valuable type-strain genomes for metagenomic binning, comparative biology and taxonomic classification.</title>
        <authorList>
            <person name="Goeker M."/>
        </authorList>
    </citation>
    <scope>NUCLEOTIDE SEQUENCE [LARGE SCALE GENOMIC DNA]</scope>
    <source>
        <strain evidence="1 2">DSM 103725</strain>
    </source>
</reference>
<name>A0A7X0LLQ1_9BACT</name>
<comment type="caution">
    <text evidence="1">The sequence shown here is derived from an EMBL/GenBank/DDBJ whole genome shotgun (WGS) entry which is preliminary data.</text>
</comment>
<protein>
    <submittedName>
        <fullName evidence="1">Pimeloyl-ACP methyl ester carboxylesterase</fullName>
    </submittedName>
</protein>
<dbReference type="RefSeq" id="WP_221435473.1">
    <property type="nucleotide sequence ID" value="NZ_JACHGY010000001.1"/>
</dbReference>